<accession>U5MPP4</accession>
<keyword evidence="2" id="KW-1185">Reference proteome</keyword>
<organism evidence="1 2">
    <name type="scientific">Clostridium saccharobutylicum DSM 13864</name>
    <dbReference type="NCBI Taxonomy" id="1345695"/>
    <lineage>
        <taxon>Bacteria</taxon>
        <taxon>Bacillati</taxon>
        <taxon>Bacillota</taxon>
        <taxon>Clostridia</taxon>
        <taxon>Eubacteriales</taxon>
        <taxon>Clostridiaceae</taxon>
        <taxon>Clostridium</taxon>
    </lineage>
</organism>
<dbReference type="AlphaFoldDB" id="U5MPP4"/>
<name>U5MPP4_CLOSA</name>
<evidence type="ECO:0000313" key="2">
    <source>
        <dbReference type="Proteomes" id="UP000017118"/>
    </source>
</evidence>
<dbReference type="eggNOG" id="ENOG50326AK">
    <property type="taxonomic scope" value="Bacteria"/>
</dbReference>
<proteinExistence type="predicted"/>
<dbReference type="RefSeq" id="WP_022743661.1">
    <property type="nucleotide sequence ID" value="NC_022571.1"/>
</dbReference>
<dbReference type="KEGG" id="csb:CLSA_c03200"/>
<gene>
    <name evidence="1" type="ORF">CLSA_c03200</name>
</gene>
<protein>
    <submittedName>
        <fullName evidence="1">Uncharacterized protein</fullName>
    </submittedName>
</protein>
<dbReference type="Proteomes" id="UP000017118">
    <property type="component" value="Chromosome"/>
</dbReference>
<evidence type="ECO:0000313" key="1">
    <source>
        <dbReference type="EMBL" id="AGX41372.1"/>
    </source>
</evidence>
<dbReference type="EMBL" id="CP006721">
    <property type="protein sequence ID" value="AGX41372.1"/>
    <property type="molecule type" value="Genomic_DNA"/>
</dbReference>
<dbReference type="GeneID" id="55472884"/>
<sequence length="140" mass="16730">MIKIKLEKNKSGKIIFKLKVAEIDRNNILLKRALMEGKVIKGNTRFNYEVPLRFFIPICNNVDKTKFNLDNKSLLSYLEFSDYYDENYYTEIEATPKYMKKWREEGCPDIYRITIDKETYDIKKEVAFKKPTISFGKFKL</sequence>
<reference evidence="1 2" key="1">
    <citation type="journal article" date="2013" name="Genome Announc.">
        <title>Complete Genome Sequence of the Solvent Producer Clostridium saccharobutylicum NCP262 (DSM 13864).</title>
        <authorList>
            <person name="Poehlein A."/>
            <person name="Hartwich K."/>
            <person name="Krabben P."/>
            <person name="Ehrenreich A."/>
            <person name="Liebl W."/>
            <person name="Durre P."/>
            <person name="Gottschalk G."/>
            <person name="Daniel R."/>
        </authorList>
    </citation>
    <scope>NUCLEOTIDE SEQUENCE [LARGE SCALE GENOMIC DNA]</scope>
    <source>
        <strain evidence="1">DSM 13864</strain>
    </source>
</reference>
<dbReference type="OrthoDB" id="1904586at2"/>
<dbReference type="HOGENOM" id="CLU_1774198_0_0_9"/>
<dbReference type="PATRIC" id="fig|1345695.10.peg.4418"/>